<keyword evidence="1" id="KW-0805">Transcription regulation</keyword>
<dbReference type="InterPro" id="IPR050109">
    <property type="entry name" value="HTH-type_TetR-like_transc_reg"/>
</dbReference>
<evidence type="ECO:0000256" key="2">
    <source>
        <dbReference type="ARBA" id="ARBA00023125"/>
    </source>
</evidence>
<dbReference type="PRINTS" id="PR00455">
    <property type="entry name" value="HTHTETR"/>
</dbReference>
<dbReference type="EMBL" id="AYXG01000169">
    <property type="protein sequence ID" value="EWC60183.1"/>
    <property type="molecule type" value="Genomic_DNA"/>
</dbReference>
<organism evidence="6 7">
    <name type="scientific">Actinokineospora spheciospongiae</name>
    <dbReference type="NCBI Taxonomy" id="909613"/>
    <lineage>
        <taxon>Bacteria</taxon>
        <taxon>Bacillati</taxon>
        <taxon>Actinomycetota</taxon>
        <taxon>Actinomycetes</taxon>
        <taxon>Pseudonocardiales</taxon>
        <taxon>Pseudonocardiaceae</taxon>
        <taxon>Actinokineospora</taxon>
    </lineage>
</organism>
<dbReference type="InterPro" id="IPR001647">
    <property type="entry name" value="HTH_TetR"/>
</dbReference>
<comment type="caution">
    <text evidence="6">The sequence shown here is derived from an EMBL/GenBank/DDBJ whole genome shotgun (WGS) entry which is preliminary data.</text>
</comment>
<dbReference type="Gene3D" id="1.10.357.10">
    <property type="entry name" value="Tetracycline Repressor, domain 2"/>
    <property type="match status" value="1"/>
</dbReference>
<dbReference type="GO" id="GO:0003700">
    <property type="term" value="F:DNA-binding transcription factor activity"/>
    <property type="evidence" value="ECO:0007669"/>
    <property type="project" value="TreeGrafter"/>
</dbReference>
<dbReference type="Pfam" id="PF00440">
    <property type="entry name" value="TetR_N"/>
    <property type="match status" value="1"/>
</dbReference>
<dbReference type="InterPro" id="IPR009057">
    <property type="entry name" value="Homeodomain-like_sf"/>
</dbReference>
<name>W7IIZ0_9PSEU</name>
<dbReference type="eggNOG" id="COG1309">
    <property type="taxonomic scope" value="Bacteria"/>
</dbReference>
<sequence>MPGMTWAEPSQLDRLLDAVLVVVADKGYPAATVGDVVGLAAVSKRTFYQHFDGKESCFVAAHDRAVARVRARLRAAVAPLPADDWSGRVRLAWQVFLGTLSVRHAVAWSLYVEGPRAGEATARRGMAANLVFAEAFAELHRRARLRDPAIRRLPPDVFELYVGGAVERIRRTLYTDGVRALPQLVEPLVQTALIFFEPAPVPGVDCLAG</sequence>
<dbReference type="PANTHER" id="PTHR30055:SF234">
    <property type="entry name" value="HTH-TYPE TRANSCRIPTIONAL REGULATOR BETI"/>
    <property type="match status" value="1"/>
</dbReference>
<evidence type="ECO:0000313" key="6">
    <source>
        <dbReference type="EMBL" id="EWC60183.1"/>
    </source>
</evidence>
<proteinExistence type="predicted"/>
<dbReference type="PROSITE" id="PS50977">
    <property type="entry name" value="HTH_TETR_2"/>
    <property type="match status" value="1"/>
</dbReference>
<evidence type="ECO:0000256" key="4">
    <source>
        <dbReference type="PROSITE-ProRule" id="PRU00335"/>
    </source>
</evidence>
<dbReference type="PATRIC" id="fig|909613.9.peg.4532"/>
<dbReference type="SUPFAM" id="SSF46689">
    <property type="entry name" value="Homeodomain-like"/>
    <property type="match status" value="1"/>
</dbReference>
<gene>
    <name evidence="6" type="ORF">UO65_4530</name>
</gene>
<evidence type="ECO:0000256" key="3">
    <source>
        <dbReference type="ARBA" id="ARBA00023163"/>
    </source>
</evidence>
<accession>W7IIZ0</accession>
<dbReference type="Proteomes" id="UP000019277">
    <property type="component" value="Unassembled WGS sequence"/>
</dbReference>
<evidence type="ECO:0000259" key="5">
    <source>
        <dbReference type="PROSITE" id="PS50977"/>
    </source>
</evidence>
<feature type="DNA-binding region" description="H-T-H motif" evidence="4">
    <location>
        <begin position="32"/>
        <end position="51"/>
    </location>
</feature>
<feature type="domain" description="HTH tetR-type" evidence="5">
    <location>
        <begin position="9"/>
        <end position="69"/>
    </location>
</feature>
<dbReference type="AlphaFoldDB" id="W7IIZ0"/>
<dbReference type="STRING" id="909613.UO65_4530"/>
<dbReference type="PANTHER" id="PTHR30055">
    <property type="entry name" value="HTH-TYPE TRANSCRIPTIONAL REGULATOR RUTR"/>
    <property type="match status" value="1"/>
</dbReference>
<dbReference type="GO" id="GO:0000976">
    <property type="term" value="F:transcription cis-regulatory region binding"/>
    <property type="evidence" value="ECO:0007669"/>
    <property type="project" value="TreeGrafter"/>
</dbReference>
<evidence type="ECO:0000256" key="1">
    <source>
        <dbReference type="ARBA" id="ARBA00023015"/>
    </source>
</evidence>
<keyword evidence="7" id="KW-1185">Reference proteome</keyword>
<keyword evidence="2 4" id="KW-0238">DNA-binding</keyword>
<reference evidence="6 7" key="1">
    <citation type="journal article" date="2014" name="Genome Announc.">
        <title>Draft Genome Sequence of the Antitrypanosomally Active Sponge-Associated Bacterium Actinokineospora sp. Strain EG49.</title>
        <authorList>
            <person name="Harjes J."/>
            <person name="Ryu T."/>
            <person name="Abdelmohsen U.R."/>
            <person name="Moitinho-Silva L."/>
            <person name="Horn H."/>
            <person name="Ravasi T."/>
            <person name="Hentschel U."/>
        </authorList>
    </citation>
    <scope>NUCLEOTIDE SEQUENCE [LARGE SCALE GENOMIC DNA]</scope>
    <source>
        <strain evidence="6 7">EG49</strain>
    </source>
</reference>
<keyword evidence="3" id="KW-0804">Transcription</keyword>
<evidence type="ECO:0000313" key="7">
    <source>
        <dbReference type="Proteomes" id="UP000019277"/>
    </source>
</evidence>
<protein>
    <submittedName>
        <fullName evidence="6">Transcriptional regulator, TetR family</fullName>
    </submittedName>
</protein>